<sequence>MSSVEGVAAQVSETPDPEFIILLHQPGGLAQSPPVAFGAGDDVKIVAVTEVDQLLEEVLGAGDAGDFDLGVGLAGGQGRGLEGRAELRRRDSLVKLVVDDPVIDLAPVVADNVVNQFAPDIVLEAFAFETVPAAADEELLPLLDRLLLGVPARLVDIVAEQADGLGKVLVYPGYVLVEPNVLALRGCDGVTPEDPVGERMVPAHVHPGQVTQLQVVGVRKHAERADALHLGQDRVHRFAGVAALLRLEEQRKKAVGMVGQALLLLQIAAGGHRRKRELALVNGPAGDVDDVIGQRHRRRRRAVVVGGHRQNHRLAAVEGVGQHVGPDRRLDRRRRGVPGQVVGDRRQADRVDRPVIAEEEEAVIVPGGHLEIPAEELPLRFAGQRGPEEVLVLAVLKREGQGAPGRRAVGEGDPVIPGRQTVKGAGDAPVADLLDAQAPFAVVRVLGGDHRLLEKFRPAILGNAKFKGTVVDQVGAPGGTGGHQEKEARQDQAGPERLHLTSLRFRSVVINSLSRRMTFW</sequence>
<reference evidence="2" key="1">
    <citation type="submission" date="2017-02" db="EMBL/GenBank/DDBJ databases">
        <title>Delving into the versatile metabolic prowess of the omnipresent phylum Bacteroidetes.</title>
        <authorList>
            <person name="Nobu M.K."/>
            <person name="Mei R."/>
            <person name="Narihiro T."/>
            <person name="Kuroda K."/>
            <person name="Liu W.-T."/>
        </authorList>
    </citation>
    <scope>NUCLEOTIDE SEQUENCE</scope>
    <source>
        <strain evidence="2">ADurb.Bin417</strain>
    </source>
</reference>
<name>A0A1V5MG28_UNCT6</name>
<organism evidence="2">
    <name type="scientific">candidate division TA06 bacterium ADurb.Bin417</name>
    <dbReference type="NCBI Taxonomy" id="1852828"/>
    <lineage>
        <taxon>Bacteria</taxon>
        <taxon>Bacteria division TA06</taxon>
    </lineage>
</organism>
<dbReference type="EMBL" id="MWAK01000126">
    <property type="protein sequence ID" value="OPZ92149.1"/>
    <property type="molecule type" value="Genomic_DNA"/>
</dbReference>
<protein>
    <submittedName>
        <fullName evidence="2">Uncharacterized protein</fullName>
    </submittedName>
</protein>
<dbReference type="Proteomes" id="UP000485484">
    <property type="component" value="Unassembled WGS sequence"/>
</dbReference>
<evidence type="ECO:0000256" key="1">
    <source>
        <dbReference type="SAM" id="MobiDB-lite"/>
    </source>
</evidence>
<proteinExistence type="predicted"/>
<feature type="compositionally biased region" description="Basic and acidic residues" evidence="1">
    <location>
        <begin position="483"/>
        <end position="496"/>
    </location>
</feature>
<accession>A0A1V5MG28</accession>
<feature type="region of interest" description="Disordered" evidence="1">
    <location>
        <begin position="472"/>
        <end position="496"/>
    </location>
</feature>
<comment type="caution">
    <text evidence="2">The sequence shown here is derived from an EMBL/GenBank/DDBJ whole genome shotgun (WGS) entry which is preliminary data.</text>
</comment>
<evidence type="ECO:0000313" key="2">
    <source>
        <dbReference type="EMBL" id="OPZ92149.1"/>
    </source>
</evidence>
<gene>
    <name evidence="2" type="ORF">BWY73_00918</name>
</gene>
<dbReference type="AlphaFoldDB" id="A0A1V5MG28"/>